<dbReference type="GO" id="GO:0005829">
    <property type="term" value="C:cytosol"/>
    <property type="evidence" value="ECO:0007669"/>
    <property type="project" value="TreeGrafter"/>
</dbReference>
<keyword evidence="5" id="KW-1185">Reference proteome</keyword>
<evidence type="ECO:0000256" key="1">
    <source>
        <dbReference type="ARBA" id="ARBA00010990"/>
    </source>
</evidence>
<dbReference type="PANTHER" id="PTHR12215:SF10">
    <property type="entry name" value="L-AMINOADIPATE-SEMIALDEHYDE DEHYDROGENASE-PHOSPHOPANTETHEINYL TRANSFERASE"/>
    <property type="match status" value="1"/>
</dbReference>
<dbReference type="Pfam" id="PF01648">
    <property type="entry name" value="ACPS"/>
    <property type="match status" value="1"/>
</dbReference>
<dbReference type="InterPro" id="IPR037143">
    <property type="entry name" value="4-PPantetheinyl_Trfase_dom_sf"/>
</dbReference>
<keyword evidence="2 4" id="KW-0808">Transferase</keyword>
<dbReference type="EMBL" id="RAWG01000051">
    <property type="protein sequence ID" value="RKH44342.1"/>
    <property type="molecule type" value="Genomic_DNA"/>
</dbReference>
<dbReference type="PANTHER" id="PTHR12215">
    <property type="entry name" value="PHOSPHOPANTETHEINE TRANSFERASE"/>
    <property type="match status" value="1"/>
</dbReference>
<accession>A0A3A8NW56</accession>
<reference evidence="5" key="1">
    <citation type="submission" date="2018-09" db="EMBL/GenBank/DDBJ databases">
        <authorList>
            <person name="Livingstone P.G."/>
            <person name="Whitworth D.E."/>
        </authorList>
    </citation>
    <scope>NUCLEOTIDE SEQUENCE [LARGE SCALE GENOMIC DNA]</scope>
    <source>
        <strain evidence="5">CA040B</strain>
    </source>
</reference>
<name>A0A3A8NW56_9BACT</name>
<organism evidence="4 5">
    <name type="scientific">Corallococcus sicarius</name>
    <dbReference type="NCBI Taxonomy" id="2316726"/>
    <lineage>
        <taxon>Bacteria</taxon>
        <taxon>Pseudomonadati</taxon>
        <taxon>Myxococcota</taxon>
        <taxon>Myxococcia</taxon>
        <taxon>Myxococcales</taxon>
        <taxon>Cystobacterineae</taxon>
        <taxon>Myxococcaceae</taxon>
        <taxon>Corallococcus</taxon>
    </lineage>
</organism>
<dbReference type="GO" id="GO:0000287">
    <property type="term" value="F:magnesium ion binding"/>
    <property type="evidence" value="ECO:0007669"/>
    <property type="project" value="InterPro"/>
</dbReference>
<protein>
    <submittedName>
        <fullName evidence="4">4'-phosphopantetheinyl transferase superfamily protein</fullName>
    </submittedName>
</protein>
<evidence type="ECO:0000313" key="4">
    <source>
        <dbReference type="EMBL" id="RKH44342.1"/>
    </source>
</evidence>
<dbReference type="InterPro" id="IPR008278">
    <property type="entry name" value="4-PPantetheinyl_Trfase_dom"/>
</dbReference>
<dbReference type="GO" id="GO:0008897">
    <property type="term" value="F:holo-[acyl-carrier-protein] synthase activity"/>
    <property type="evidence" value="ECO:0007669"/>
    <property type="project" value="InterPro"/>
</dbReference>
<gene>
    <name evidence="4" type="ORF">D7X12_10865</name>
</gene>
<sequence length="270" mass="28508">MAEGLHVEPVTVSVPGGQALTVAVVPLAPVRLAWESHPGGPLAAVLTQAELAVSGMHRVPARRVAHLAGRVAAKSALLHQLRAQGSRLTALDLGITQVMAGPEQGRPVVQLPPGTPGCDLSITHSQELAAAVTTREGRVGVDLEGVRPRGPGFQEEVFTAAEQDWLLHWQRLHGREPEELWSLGWCLKEALVKLTGHGLRDSLQQVGFSGWTEEGGVPAVIPCITDAPGAYARRITLHPNRPEQGPVTGLLALGRGHALAVLHVPEASAT</sequence>
<dbReference type="InterPro" id="IPR050559">
    <property type="entry name" value="P-Pant_transferase_sf"/>
</dbReference>
<comment type="similarity">
    <text evidence="1">Belongs to the P-Pant transferase superfamily. Gsp/Sfp/HetI/AcpT family.</text>
</comment>
<proteinExistence type="inferred from homology"/>
<dbReference type="SUPFAM" id="SSF56214">
    <property type="entry name" value="4'-phosphopantetheinyl transferase"/>
    <property type="match status" value="2"/>
</dbReference>
<dbReference type="GO" id="GO:0019878">
    <property type="term" value="P:lysine biosynthetic process via aminoadipic acid"/>
    <property type="evidence" value="ECO:0007669"/>
    <property type="project" value="TreeGrafter"/>
</dbReference>
<feature type="domain" description="4'-phosphopantetheinyl transferase" evidence="3">
    <location>
        <begin position="138"/>
        <end position="211"/>
    </location>
</feature>
<evidence type="ECO:0000256" key="2">
    <source>
        <dbReference type="ARBA" id="ARBA00022679"/>
    </source>
</evidence>
<dbReference type="AlphaFoldDB" id="A0A3A8NW56"/>
<dbReference type="Proteomes" id="UP000273405">
    <property type="component" value="Unassembled WGS sequence"/>
</dbReference>
<evidence type="ECO:0000259" key="3">
    <source>
        <dbReference type="Pfam" id="PF01648"/>
    </source>
</evidence>
<evidence type="ECO:0000313" key="5">
    <source>
        <dbReference type="Proteomes" id="UP000273405"/>
    </source>
</evidence>
<comment type="caution">
    <text evidence="4">The sequence shown here is derived from an EMBL/GenBank/DDBJ whole genome shotgun (WGS) entry which is preliminary data.</text>
</comment>
<dbReference type="OrthoDB" id="9808281at2"/>
<dbReference type="Gene3D" id="3.90.470.20">
    <property type="entry name" value="4'-phosphopantetheinyl transferase domain"/>
    <property type="match status" value="2"/>
</dbReference>